<dbReference type="EMBL" id="JALJOU010000043">
    <property type="protein sequence ID" value="KAK9831982.1"/>
    <property type="molecule type" value="Genomic_DNA"/>
</dbReference>
<proteinExistence type="predicted"/>
<comment type="caution">
    <text evidence="1">The sequence shown here is derived from an EMBL/GenBank/DDBJ whole genome shotgun (WGS) entry which is preliminary data.</text>
</comment>
<dbReference type="Proteomes" id="UP001445335">
    <property type="component" value="Unassembled WGS sequence"/>
</dbReference>
<protein>
    <submittedName>
        <fullName evidence="1">Uncharacterized protein</fullName>
    </submittedName>
</protein>
<keyword evidence="2" id="KW-1185">Reference proteome</keyword>
<reference evidence="1 2" key="1">
    <citation type="journal article" date="2024" name="Nat. Commun.">
        <title>Phylogenomics reveals the evolutionary origins of lichenization in chlorophyte algae.</title>
        <authorList>
            <person name="Puginier C."/>
            <person name="Libourel C."/>
            <person name="Otte J."/>
            <person name="Skaloud P."/>
            <person name="Haon M."/>
            <person name="Grisel S."/>
            <person name="Petersen M."/>
            <person name="Berrin J.G."/>
            <person name="Delaux P.M."/>
            <person name="Dal Grande F."/>
            <person name="Keller J."/>
        </authorList>
    </citation>
    <scope>NUCLEOTIDE SEQUENCE [LARGE SCALE GENOMIC DNA]</scope>
    <source>
        <strain evidence="1 2">SAG 245.80</strain>
    </source>
</reference>
<organism evidence="1 2">
    <name type="scientific">Elliptochloris bilobata</name>
    <dbReference type="NCBI Taxonomy" id="381761"/>
    <lineage>
        <taxon>Eukaryota</taxon>
        <taxon>Viridiplantae</taxon>
        <taxon>Chlorophyta</taxon>
        <taxon>core chlorophytes</taxon>
        <taxon>Trebouxiophyceae</taxon>
        <taxon>Trebouxiophyceae incertae sedis</taxon>
        <taxon>Elliptochloris clade</taxon>
        <taxon>Elliptochloris</taxon>
    </lineage>
</organism>
<name>A0AAW1RDN4_9CHLO</name>
<accession>A0AAW1RDN4</accession>
<sequence>MLVPCRTVNLVVMLGNSAKGRSPEGQEEHEMALASQKDIRCCEQPGRDWEVRTESAAILEELRVACWSEVVDMNALACALIERHPHDAQVRKVARLSREHLQPLIGRLQRPVGPVTRDELAWLRRARRVLPHFAAEFRATVHQLHSQAAVAAAA</sequence>
<gene>
    <name evidence="1" type="ORF">WJX81_005755</name>
</gene>
<dbReference type="AlphaFoldDB" id="A0AAW1RDN4"/>
<evidence type="ECO:0000313" key="1">
    <source>
        <dbReference type="EMBL" id="KAK9831982.1"/>
    </source>
</evidence>
<evidence type="ECO:0000313" key="2">
    <source>
        <dbReference type="Proteomes" id="UP001445335"/>
    </source>
</evidence>